<gene>
    <name evidence="7" type="ORF">GCM10009760_47850</name>
</gene>
<feature type="transmembrane region" description="Helical" evidence="6">
    <location>
        <begin position="260"/>
        <end position="285"/>
    </location>
</feature>
<dbReference type="Pfam" id="PF09678">
    <property type="entry name" value="Caa3_CtaG"/>
    <property type="match status" value="1"/>
</dbReference>
<evidence type="ECO:0000256" key="6">
    <source>
        <dbReference type="SAM" id="Phobius"/>
    </source>
</evidence>
<dbReference type="EMBL" id="BAAANT010000033">
    <property type="protein sequence ID" value="GAA2151900.1"/>
    <property type="molecule type" value="Genomic_DNA"/>
</dbReference>
<evidence type="ECO:0000313" key="8">
    <source>
        <dbReference type="Proteomes" id="UP001422759"/>
    </source>
</evidence>
<keyword evidence="5 6" id="KW-0472">Membrane</keyword>
<feature type="transmembrane region" description="Helical" evidence="6">
    <location>
        <begin position="179"/>
        <end position="197"/>
    </location>
</feature>
<name>A0ABN3A1B9_9ACTN</name>
<feature type="transmembrane region" description="Helical" evidence="6">
    <location>
        <begin position="65"/>
        <end position="83"/>
    </location>
</feature>
<dbReference type="InterPro" id="IPR019108">
    <property type="entry name" value="Caa3_assmbl_CtaG-rel"/>
</dbReference>
<dbReference type="Proteomes" id="UP001422759">
    <property type="component" value="Unassembled WGS sequence"/>
</dbReference>
<evidence type="ECO:0000256" key="2">
    <source>
        <dbReference type="ARBA" id="ARBA00022475"/>
    </source>
</evidence>
<evidence type="ECO:0000256" key="3">
    <source>
        <dbReference type="ARBA" id="ARBA00022692"/>
    </source>
</evidence>
<feature type="transmembrane region" description="Helical" evidence="6">
    <location>
        <begin position="103"/>
        <end position="122"/>
    </location>
</feature>
<keyword evidence="2" id="KW-1003">Cell membrane</keyword>
<feature type="transmembrane region" description="Helical" evidence="6">
    <location>
        <begin position="32"/>
        <end position="53"/>
    </location>
</feature>
<protein>
    <submittedName>
        <fullName evidence="7">Cytochrome c oxidase assembly protein</fullName>
    </submittedName>
</protein>
<proteinExistence type="predicted"/>
<feature type="transmembrane region" description="Helical" evidence="6">
    <location>
        <begin position="143"/>
        <end position="167"/>
    </location>
</feature>
<sequence>MGDGMAGMHHHGGMGALEPFSASAALTWSPDWPFLVGCLVALALYGTGVVRLWRRGDRWPIGRVVAWLAGVGSIVAVTCSGLNDYGMVLFSAHMMQHMVLSMLSPILLLLGAPITLALRALRPAGKGRGRGPRELLVALLHSRFVKVVSHAAFTIPLFIASLYGLYFTPLFDFLMQYRIGHIAMMLHFLAAGMLFFWPIMGVDPGPNRPGFVMRILELFMGMPFHAFFGVAVMMATGQLVTTFNTAAAPAGTSLIDDQKMAGGITWAFGEIPTAVVLIALTLQWAKSEERQARRQDRAADRDGDAELNAYNAYLASLEQRGRRIADAG</sequence>
<keyword evidence="3 6" id="KW-0812">Transmembrane</keyword>
<comment type="caution">
    <text evidence="7">The sequence shown here is derived from an EMBL/GenBank/DDBJ whole genome shotgun (WGS) entry which is preliminary data.</text>
</comment>
<keyword evidence="8" id="KW-1185">Reference proteome</keyword>
<evidence type="ECO:0000256" key="1">
    <source>
        <dbReference type="ARBA" id="ARBA00004651"/>
    </source>
</evidence>
<evidence type="ECO:0000313" key="7">
    <source>
        <dbReference type="EMBL" id="GAA2151900.1"/>
    </source>
</evidence>
<keyword evidence="4 6" id="KW-1133">Transmembrane helix</keyword>
<reference evidence="7 8" key="1">
    <citation type="journal article" date="2019" name="Int. J. Syst. Evol. Microbiol.">
        <title>The Global Catalogue of Microorganisms (GCM) 10K type strain sequencing project: providing services to taxonomists for standard genome sequencing and annotation.</title>
        <authorList>
            <consortium name="The Broad Institute Genomics Platform"/>
            <consortium name="The Broad Institute Genome Sequencing Center for Infectious Disease"/>
            <person name="Wu L."/>
            <person name="Ma J."/>
        </authorList>
    </citation>
    <scope>NUCLEOTIDE SEQUENCE [LARGE SCALE GENOMIC DNA]</scope>
    <source>
        <strain evidence="7 8">JCM 14560</strain>
    </source>
</reference>
<comment type="subcellular location">
    <subcellularLocation>
        <location evidence="1">Cell membrane</location>
        <topology evidence="1">Multi-pass membrane protein</topology>
    </subcellularLocation>
</comment>
<organism evidence="7 8">
    <name type="scientific">Kitasatospora kazusensis</name>
    <dbReference type="NCBI Taxonomy" id="407974"/>
    <lineage>
        <taxon>Bacteria</taxon>
        <taxon>Bacillati</taxon>
        <taxon>Actinomycetota</taxon>
        <taxon>Actinomycetes</taxon>
        <taxon>Kitasatosporales</taxon>
        <taxon>Streptomycetaceae</taxon>
        <taxon>Kitasatospora</taxon>
    </lineage>
</organism>
<accession>A0ABN3A1B9</accession>
<evidence type="ECO:0000256" key="4">
    <source>
        <dbReference type="ARBA" id="ARBA00022989"/>
    </source>
</evidence>
<feature type="transmembrane region" description="Helical" evidence="6">
    <location>
        <begin position="218"/>
        <end position="240"/>
    </location>
</feature>
<evidence type="ECO:0000256" key="5">
    <source>
        <dbReference type="ARBA" id="ARBA00023136"/>
    </source>
</evidence>